<organism evidence="1 2">
    <name type="scientific">Crocosphaera chwakensis CCY0110</name>
    <dbReference type="NCBI Taxonomy" id="391612"/>
    <lineage>
        <taxon>Bacteria</taxon>
        <taxon>Bacillati</taxon>
        <taxon>Cyanobacteriota</taxon>
        <taxon>Cyanophyceae</taxon>
        <taxon>Oscillatoriophycideae</taxon>
        <taxon>Chroococcales</taxon>
        <taxon>Aphanothecaceae</taxon>
        <taxon>Crocosphaera</taxon>
        <taxon>Crocosphaera chwakensis</taxon>
    </lineage>
</organism>
<name>A3ITM7_9CHRO</name>
<evidence type="ECO:0000313" key="2">
    <source>
        <dbReference type="Proteomes" id="UP000003781"/>
    </source>
</evidence>
<sequence>MISELAANKSVNYLKKCGIVIFIFSSLGSHFVHNTPLKSPIFPNLFGRLTALTRMSDQWRMFSVVDRFSWRLEIVAIHESGKAQTLPIFAEQEKEFFEKQFIDFREGKLHHNLFIYPDARYHYSDYLCRMFQNETNPIQAIRYDLFWRQILPPQQAAIREQYLTEEFSDLGKLGEYQCQN</sequence>
<reference evidence="1 2" key="1">
    <citation type="submission" date="2007-03" db="EMBL/GenBank/DDBJ databases">
        <authorList>
            <person name="Stal L."/>
            <person name="Ferriera S."/>
            <person name="Johnson J."/>
            <person name="Kravitz S."/>
            <person name="Beeson K."/>
            <person name="Sutton G."/>
            <person name="Rogers Y.-H."/>
            <person name="Friedman R."/>
            <person name="Frazier M."/>
            <person name="Venter J.C."/>
        </authorList>
    </citation>
    <scope>NUCLEOTIDE SEQUENCE [LARGE SCALE GENOMIC DNA]</scope>
    <source>
        <strain evidence="1 2">CCY0110</strain>
    </source>
</reference>
<accession>A3ITM7</accession>
<evidence type="ECO:0000313" key="1">
    <source>
        <dbReference type="EMBL" id="EAZ90208.1"/>
    </source>
</evidence>
<proteinExistence type="predicted"/>
<dbReference type="AlphaFoldDB" id="A3ITM7"/>
<gene>
    <name evidence="1" type="ORF">CY0110_30698</name>
</gene>
<dbReference type="eggNOG" id="ENOG5032GWJ">
    <property type="taxonomic scope" value="Bacteria"/>
</dbReference>
<comment type="caution">
    <text evidence="1">The sequence shown here is derived from an EMBL/GenBank/DDBJ whole genome shotgun (WGS) entry which is preliminary data.</text>
</comment>
<dbReference type="Proteomes" id="UP000003781">
    <property type="component" value="Unassembled WGS sequence"/>
</dbReference>
<dbReference type="RefSeq" id="WP_008276734.1">
    <property type="nucleotide sequence ID" value="NZ_AAXW01000029.1"/>
</dbReference>
<keyword evidence="2" id="KW-1185">Reference proteome</keyword>
<dbReference type="OrthoDB" id="581976at2"/>
<dbReference type="EMBL" id="AAXW01000029">
    <property type="protein sequence ID" value="EAZ90208.1"/>
    <property type="molecule type" value="Genomic_DNA"/>
</dbReference>
<protein>
    <submittedName>
        <fullName evidence="1">Uncharacterized protein</fullName>
    </submittedName>
</protein>